<keyword evidence="5" id="KW-1185">Reference proteome</keyword>
<name>I7MKS1_TETTS</name>
<dbReference type="InterPro" id="IPR050425">
    <property type="entry name" value="NAD(P)_dehydrat-like"/>
</dbReference>
<evidence type="ECO:0000313" key="5">
    <source>
        <dbReference type="Proteomes" id="UP000009168"/>
    </source>
</evidence>
<evidence type="ECO:0000256" key="2">
    <source>
        <dbReference type="RuleBase" id="RU004475"/>
    </source>
</evidence>
<dbReference type="InterPro" id="IPR002225">
    <property type="entry name" value="3Beta_OHSteriod_DH/Estase"/>
</dbReference>
<evidence type="ECO:0000256" key="1">
    <source>
        <dbReference type="ARBA" id="ARBA00023002"/>
    </source>
</evidence>
<protein>
    <submittedName>
        <fullName evidence="4">3-beta hydroxysteroid dehydrogenase/isomerase family protein</fullName>
    </submittedName>
</protein>
<dbReference type="Gene3D" id="3.40.50.720">
    <property type="entry name" value="NAD(P)-binding Rossmann-like Domain"/>
    <property type="match status" value="1"/>
</dbReference>
<sequence length="360" mass="41125">MNNLNIKRLAQNAQQLALNSNYTVLVTGANGFLSSHIIQQLLHLNYKVRGTVRNLADKRKYSHFYEIIPQQFHNNLSFAQADLSSEEGWDEAVKDCRYVLHVASPFNYEAKTPEEIINPAVLGTRYVLNACVKHSQTIKKVVLTSSGKAIFEGNTQRVHFDESIWQNYENSGYYGQSKYFAEKEAWKIYEENKDKLNLSTINPTLILGPSLSKYLSASQGVITNLLNGKLIPQPITFGIVDVRDVAAAHILAMQDNLFEVTRGKRYITCSQSMWVKDIAAVLKEYYQDKQPQLQINTKELTHEEFVAKAQSLPIYKETLRMSGQYFIMDNTQSLIDLGMQYIQTYHTLIETSDEIIKYGL</sequence>
<dbReference type="Proteomes" id="UP000009168">
    <property type="component" value="Unassembled WGS sequence"/>
</dbReference>
<dbReference type="SUPFAM" id="SSF51735">
    <property type="entry name" value="NAD(P)-binding Rossmann-fold domains"/>
    <property type="match status" value="1"/>
</dbReference>
<dbReference type="GO" id="GO:0016616">
    <property type="term" value="F:oxidoreductase activity, acting on the CH-OH group of donors, NAD or NADP as acceptor"/>
    <property type="evidence" value="ECO:0007669"/>
    <property type="project" value="InterPro"/>
</dbReference>
<evidence type="ECO:0000259" key="3">
    <source>
        <dbReference type="Pfam" id="PF01073"/>
    </source>
</evidence>
<reference evidence="5" key="1">
    <citation type="journal article" date="2006" name="PLoS Biol.">
        <title>Macronuclear genome sequence of the ciliate Tetrahymena thermophila, a model eukaryote.</title>
        <authorList>
            <person name="Eisen J.A."/>
            <person name="Coyne R.S."/>
            <person name="Wu M."/>
            <person name="Wu D."/>
            <person name="Thiagarajan M."/>
            <person name="Wortman J.R."/>
            <person name="Badger J.H."/>
            <person name="Ren Q."/>
            <person name="Amedeo P."/>
            <person name="Jones K.M."/>
            <person name="Tallon L.J."/>
            <person name="Delcher A.L."/>
            <person name="Salzberg S.L."/>
            <person name="Silva J.C."/>
            <person name="Haas B.J."/>
            <person name="Majoros W.H."/>
            <person name="Farzad M."/>
            <person name="Carlton J.M."/>
            <person name="Smith R.K. Jr."/>
            <person name="Garg J."/>
            <person name="Pearlman R.E."/>
            <person name="Karrer K.M."/>
            <person name="Sun L."/>
            <person name="Manning G."/>
            <person name="Elde N.C."/>
            <person name="Turkewitz A.P."/>
            <person name="Asai D.J."/>
            <person name="Wilkes D.E."/>
            <person name="Wang Y."/>
            <person name="Cai H."/>
            <person name="Collins K."/>
            <person name="Stewart B.A."/>
            <person name="Lee S.R."/>
            <person name="Wilamowska K."/>
            <person name="Weinberg Z."/>
            <person name="Ruzzo W.L."/>
            <person name="Wloga D."/>
            <person name="Gaertig J."/>
            <person name="Frankel J."/>
            <person name="Tsao C.-C."/>
            <person name="Gorovsky M.A."/>
            <person name="Keeling P.J."/>
            <person name="Waller R.F."/>
            <person name="Patron N.J."/>
            <person name="Cherry J.M."/>
            <person name="Stover N.A."/>
            <person name="Krieger C.J."/>
            <person name="del Toro C."/>
            <person name="Ryder H.F."/>
            <person name="Williamson S.C."/>
            <person name="Barbeau R.A."/>
            <person name="Hamilton E.P."/>
            <person name="Orias E."/>
        </authorList>
    </citation>
    <scope>NUCLEOTIDE SEQUENCE [LARGE SCALE GENOMIC DNA]</scope>
    <source>
        <strain evidence="5">SB210</strain>
    </source>
</reference>
<dbReference type="InParanoid" id="I7MKS1"/>
<dbReference type="FunFam" id="3.40.50.720:FF:000085">
    <property type="entry name" value="Dihydroflavonol reductase"/>
    <property type="match status" value="1"/>
</dbReference>
<dbReference type="eggNOG" id="KOG1502">
    <property type="taxonomic scope" value="Eukaryota"/>
</dbReference>
<keyword evidence="1 2" id="KW-0560">Oxidoreductase</keyword>
<dbReference type="Pfam" id="PF01073">
    <property type="entry name" value="3Beta_HSD"/>
    <property type="match status" value="1"/>
</dbReference>
<dbReference type="AlphaFoldDB" id="I7MKS1"/>
<dbReference type="PANTHER" id="PTHR10366">
    <property type="entry name" value="NAD DEPENDENT EPIMERASE/DEHYDRATASE"/>
    <property type="match status" value="1"/>
</dbReference>
<dbReference type="RefSeq" id="XP_001020165.2">
    <property type="nucleotide sequence ID" value="XM_001020165.2"/>
</dbReference>
<dbReference type="STRING" id="312017.I7MKS1"/>
<dbReference type="PANTHER" id="PTHR10366:SF564">
    <property type="entry name" value="STEROL-4-ALPHA-CARBOXYLATE 3-DEHYDROGENASE, DECARBOXYLATING"/>
    <property type="match status" value="1"/>
</dbReference>
<evidence type="ECO:0000313" key="4">
    <source>
        <dbReference type="EMBL" id="EAR99920.2"/>
    </source>
</evidence>
<dbReference type="KEGG" id="tet:TTHERM_00663990"/>
<feature type="domain" description="3-beta hydroxysteroid dehydrogenase/isomerase" evidence="3">
    <location>
        <begin position="25"/>
        <end position="255"/>
    </location>
</feature>
<dbReference type="InterPro" id="IPR036291">
    <property type="entry name" value="NAD(P)-bd_dom_sf"/>
</dbReference>
<comment type="similarity">
    <text evidence="2">Belongs to the 3-beta-HSD family.</text>
</comment>
<dbReference type="GO" id="GO:0006694">
    <property type="term" value="P:steroid biosynthetic process"/>
    <property type="evidence" value="ECO:0007669"/>
    <property type="project" value="InterPro"/>
</dbReference>
<accession>I7MKS1</accession>
<dbReference type="EMBL" id="GG662634">
    <property type="protein sequence ID" value="EAR99920.2"/>
    <property type="molecule type" value="Genomic_DNA"/>
</dbReference>
<dbReference type="GeneID" id="7837859"/>
<gene>
    <name evidence="4" type="ORF">TTHERM_00663990</name>
</gene>
<proteinExistence type="inferred from homology"/>
<organism evidence="4 5">
    <name type="scientific">Tetrahymena thermophila (strain SB210)</name>
    <dbReference type="NCBI Taxonomy" id="312017"/>
    <lineage>
        <taxon>Eukaryota</taxon>
        <taxon>Sar</taxon>
        <taxon>Alveolata</taxon>
        <taxon>Ciliophora</taxon>
        <taxon>Intramacronucleata</taxon>
        <taxon>Oligohymenophorea</taxon>
        <taxon>Hymenostomatida</taxon>
        <taxon>Tetrahymenina</taxon>
        <taxon>Tetrahymenidae</taxon>
        <taxon>Tetrahymena</taxon>
    </lineage>
</organism>
<dbReference type="OrthoDB" id="336148at2759"/>